<comment type="caution">
    <text evidence="3">The sequence shown here is derived from an EMBL/GenBank/DDBJ whole genome shotgun (WGS) entry which is preliminary data.</text>
</comment>
<dbReference type="AlphaFoldDB" id="A0A8H7S3C7"/>
<feature type="region of interest" description="Disordered" evidence="2">
    <location>
        <begin position="99"/>
        <end position="191"/>
    </location>
</feature>
<proteinExistence type="predicted"/>
<feature type="compositionally biased region" description="Low complexity" evidence="2">
    <location>
        <begin position="169"/>
        <end position="184"/>
    </location>
</feature>
<evidence type="ECO:0000256" key="1">
    <source>
        <dbReference type="SAM" id="Coils"/>
    </source>
</evidence>
<organism evidence="3 4">
    <name type="scientific">Circinella minor</name>
    <dbReference type="NCBI Taxonomy" id="1195481"/>
    <lineage>
        <taxon>Eukaryota</taxon>
        <taxon>Fungi</taxon>
        <taxon>Fungi incertae sedis</taxon>
        <taxon>Mucoromycota</taxon>
        <taxon>Mucoromycotina</taxon>
        <taxon>Mucoromycetes</taxon>
        <taxon>Mucorales</taxon>
        <taxon>Lichtheimiaceae</taxon>
        <taxon>Circinella</taxon>
    </lineage>
</organism>
<feature type="compositionally biased region" description="Basic and acidic residues" evidence="2">
    <location>
        <begin position="49"/>
        <end position="63"/>
    </location>
</feature>
<gene>
    <name evidence="3" type="ORF">INT45_012666</name>
</gene>
<evidence type="ECO:0000256" key="2">
    <source>
        <dbReference type="SAM" id="MobiDB-lite"/>
    </source>
</evidence>
<keyword evidence="4" id="KW-1185">Reference proteome</keyword>
<reference evidence="3 4" key="1">
    <citation type="submission" date="2020-12" db="EMBL/GenBank/DDBJ databases">
        <title>Metabolic potential, ecology and presence of endohyphal bacteria is reflected in genomic diversity of Mucoromycotina.</title>
        <authorList>
            <person name="Muszewska A."/>
            <person name="Okrasinska A."/>
            <person name="Steczkiewicz K."/>
            <person name="Drgas O."/>
            <person name="Orlowska M."/>
            <person name="Perlinska-Lenart U."/>
            <person name="Aleksandrzak-Piekarczyk T."/>
            <person name="Szatraj K."/>
            <person name="Zielenkiewicz U."/>
            <person name="Pilsyk S."/>
            <person name="Malc E."/>
            <person name="Mieczkowski P."/>
            <person name="Kruszewska J.S."/>
            <person name="Biernat P."/>
            <person name="Pawlowska J."/>
        </authorList>
    </citation>
    <scope>NUCLEOTIDE SEQUENCE [LARGE SCALE GENOMIC DNA]</scope>
    <source>
        <strain evidence="3 4">CBS 142.35</strain>
    </source>
</reference>
<protein>
    <submittedName>
        <fullName evidence="3">Uncharacterized protein</fullName>
    </submittedName>
</protein>
<dbReference type="Proteomes" id="UP000646827">
    <property type="component" value="Unassembled WGS sequence"/>
</dbReference>
<name>A0A8H7S3C7_9FUNG</name>
<keyword evidence="1" id="KW-0175">Coiled coil</keyword>
<evidence type="ECO:0000313" key="3">
    <source>
        <dbReference type="EMBL" id="KAG2221415.1"/>
    </source>
</evidence>
<accession>A0A8H7S3C7</accession>
<feature type="compositionally biased region" description="Polar residues" evidence="2">
    <location>
        <begin position="118"/>
        <end position="130"/>
    </location>
</feature>
<dbReference type="EMBL" id="JAEPRB010000110">
    <property type="protein sequence ID" value="KAG2221415.1"/>
    <property type="molecule type" value="Genomic_DNA"/>
</dbReference>
<evidence type="ECO:0000313" key="4">
    <source>
        <dbReference type="Proteomes" id="UP000646827"/>
    </source>
</evidence>
<sequence>MNETLGGTEYQQHRSQPDLLESTVDGVHNMNVIDDTQKKTPKERISMFFKKDKSRRSKEEEGLYHQQQQQNNFLVETSEFLDGHTSVYDHTHYATQNNWSNKSHAQPLYSPPLDHHLSQLNGSPMTTSTIENEHNHINSKPSSPVAEKDENLERQPSVRSSTGLPLTPTPSQQQTQQQQQQQPSTPAPEEDANARLLAQLKAELARQRYCLENLEIEQQQYKLDGRALTDRIDKVHERLHEKQLARQQLESNYNDHLKTLRATDDDLKSVAAKLKELRRMIANLADDLVENVDPKRATGALRNFWINLKKPIEKMGSPLPLNRIRMLTEKYMMDYLIPNLTPNYFPGLAVMREYGNLEYWLRNHNRYTCIRLRQEIAKCIMNDAQRLLGKEIKSKARGLYANLNEAYPYMQQYDINESDPEKTYESKVRKLVEYSIALGFAMKGQEVDIVATVVQEGAQLFNSATMEEEEGLNEGTIEFCICPPFIVFDTYQNVLEKGRVFCVAPPRRT</sequence>
<feature type="region of interest" description="Disordered" evidence="2">
    <location>
        <begin position="49"/>
        <end position="68"/>
    </location>
</feature>
<dbReference type="OrthoDB" id="2368002at2759"/>
<feature type="coiled-coil region" evidence="1">
    <location>
        <begin position="197"/>
        <end position="287"/>
    </location>
</feature>